<protein>
    <submittedName>
        <fullName evidence="9">Uncharacterized protein</fullName>
    </submittedName>
</protein>
<feature type="transmembrane region" description="Helical" evidence="8">
    <location>
        <begin position="82"/>
        <end position="105"/>
    </location>
</feature>
<accession>A0A1W5ZRC4</accession>
<feature type="transmembrane region" description="Helical" evidence="8">
    <location>
        <begin position="16"/>
        <end position="38"/>
    </location>
</feature>
<feature type="transmembrane region" description="Helical" evidence="8">
    <location>
        <begin position="187"/>
        <end position="209"/>
    </location>
</feature>
<dbReference type="InterPro" id="IPR004761">
    <property type="entry name" value="Spore_GerAB"/>
</dbReference>
<evidence type="ECO:0000256" key="2">
    <source>
        <dbReference type="ARBA" id="ARBA00007998"/>
    </source>
</evidence>
<dbReference type="EMBL" id="CP020772">
    <property type="protein sequence ID" value="ARI75843.1"/>
    <property type="molecule type" value="Genomic_DNA"/>
</dbReference>
<keyword evidence="10" id="KW-1185">Reference proteome</keyword>
<reference evidence="9 10" key="1">
    <citation type="submission" date="2017-04" db="EMBL/GenBank/DDBJ databases">
        <title>The whole genome sequencing and assembly of Halobacillus mangrovi strain.</title>
        <authorList>
            <person name="Lee S.-J."/>
            <person name="Park M.-K."/>
            <person name="Kim J.-Y."/>
            <person name="Lee Y.-J."/>
            <person name="Yi H."/>
            <person name="Bahn Y.-S."/>
            <person name="Kim J.F."/>
            <person name="Lee D.-W."/>
        </authorList>
    </citation>
    <scope>NUCLEOTIDE SEQUENCE [LARGE SCALE GENOMIC DNA]</scope>
    <source>
        <strain evidence="9 10">KTB 131</strain>
    </source>
</reference>
<evidence type="ECO:0000256" key="8">
    <source>
        <dbReference type="SAM" id="Phobius"/>
    </source>
</evidence>
<feature type="transmembrane region" description="Helical" evidence="8">
    <location>
        <begin position="125"/>
        <end position="142"/>
    </location>
</feature>
<evidence type="ECO:0000313" key="9">
    <source>
        <dbReference type="EMBL" id="ARI75843.1"/>
    </source>
</evidence>
<evidence type="ECO:0000256" key="5">
    <source>
        <dbReference type="ARBA" id="ARBA00022692"/>
    </source>
</evidence>
<comment type="similarity">
    <text evidence="2">Belongs to the amino acid-polyamine-organocation (APC) superfamily. Spore germination protein (SGP) (TC 2.A.3.9) family.</text>
</comment>
<dbReference type="STRING" id="402384.HM131_02940"/>
<feature type="transmembrane region" description="Helical" evidence="8">
    <location>
        <begin position="311"/>
        <end position="328"/>
    </location>
</feature>
<evidence type="ECO:0000256" key="1">
    <source>
        <dbReference type="ARBA" id="ARBA00004141"/>
    </source>
</evidence>
<evidence type="ECO:0000256" key="7">
    <source>
        <dbReference type="ARBA" id="ARBA00023136"/>
    </source>
</evidence>
<dbReference type="PANTHER" id="PTHR34975">
    <property type="entry name" value="SPORE GERMINATION PROTEIN A2"/>
    <property type="match status" value="1"/>
</dbReference>
<dbReference type="Pfam" id="PF03845">
    <property type="entry name" value="Spore_permease"/>
    <property type="match status" value="1"/>
</dbReference>
<feature type="transmembrane region" description="Helical" evidence="8">
    <location>
        <begin position="265"/>
        <end position="290"/>
    </location>
</feature>
<comment type="subcellular location">
    <subcellularLocation>
        <location evidence="1">Membrane</location>
        <topology evidence="1">Multi-pass membrane protein</topology>
    </subcellularLocation>
</comment>
<evidence type="ECO:0000256" key="6">
    <source>
        <dbReference type="ARBA" id="ARBA00022989"/>
    </source>
</evidence>
<evidence type="ECO:0000256" key="4">
    <source>
        <dbReference type="ARBA" id="ARBA00022544"/>
    </source>
</evidence>
<keyword evidence="4" id="KW-0309">Germination</keyword>
<proteinExistence type="inferred from homology"/>
<keyword evidence="5 8" id="KW-0812">Transmembrane</keyword>
<dbReference type="GO" id="GO:0009847">
    <property type="term" value="P:spore germination"/>
    <property type="evidence" value="ECO:0007669"/>
    <property type="project" value="InterPro"/>
</dbReference>
<feature type="transmembrane region" description="Helical" evidence="8">
    <location>
        <begin position="221"/>
        <end position="245"/>
    </location>
</feature>
<dbReference type="Gene3D" id="1.20.1740.10">
    <property type="entry name" value="Amino acid/polyamine transporter I"/>
    <property type="match status" value="1"/>
</dbReference>
<feature type="transmembrane region" description="Helical" evidence="8">
    <location>
        <begin position="149"/>
        <end position="167"/>
    </location>
</feature>
<evidence type="ECO:0000313" key="10">
    <source>
        <dbReference type="Proteomes" id="UP000192527"/>
    </source>
</evidence>
<evidence type="ECO:0000256" key="3">
    <source>
        <dbReference type="ARBA" id="ARBA00022448"/>
    </source>
</evidence>
<dbReference type="Proteomes" id="UP000192527">
    <property type="component" value="Chromosome"/>
</dbReference>
<dbReference type="NCBIfam" id="TIGR00912">
    <property type="entry name" value="2A0309"/>
    <property type="match status" value="1"/>
</dbReference>
<dbReference type="OrthoDB" id="2078716at2"/>
<organism evidence="9 10">
    <name type="scientific">Halobacillus mangrovi</name>
    <dbReference type="NCBI Taxonomy" id="402384"/>
    <lineage>
        <taxon>Bacteria</taxon>
        <taxon>Bacillati</taxon>
        <taxon>Bacillota</taxon>
        <taxon>Bacilli</taxon>
        <taxon>Bacillales</taxon>
        <taxon>Bacillaceae</taxon>
        <taxon>Halobacillus</taxon>
    </lineage>
</organism>
<keyword evidence="6 8" id="KW-1133">Transmembrane helix</keyword>
<name>A0A1W5ZRC4_9BACI</name>
<feature type="transmembrane region" description="Helical" evidence="8">
    <location>
        <begin position="340"/>
        <end position="362"/>
    </location>
</feature>
<dbReference type="AlphaFoldDB" id="A0A1W5ZRC4"/>
<dbReference type="PANTHER" id="PTHR34975:SF2">
    <property type="entry name" value="SPORE GERMINATION PROTEIN A2"/>
    <property type="match status" value="1"/>
</dbReference>
<keyword evidence="7 8" id="KW-0472">Membrane</keyword>
<gene>
    <name evidence="9" type="ORF">HM131_02940</name>
</gene>
<keyword evidence="3" id="KW-0813">Transport</keyword>
<dbReference type="GO" id="GO:0016020">
    <property type="term" value="C:membrane"/>
    <property type="evidence" value="ECO:0007669"/>
    <property type="project" value="UniProtKB-SubCell"/>
</dbReference>
<dbReference type="RefSeq" id="WP_085027773.1">
    <property type="nucleotide sequence ID" value="NZ_CP020772.1"/>
</dbReference>
<sequence length="372" mass="41614">MDKQIMDNQKISPRQYMLIVILFTIGSSILIVPTPLAVQAKQDAWIALILSILLGSCLILFYNKIGELSAGKTFVQASNYVFGAWFGRILSFFYLSFIYILAALVLRNIGDFMTTQIIPETPLQFTHILFLLVIIASAYLGIETIGRSAEIFMPWLVLLIIFLTISLTPQISLDNLKPMFENGVTPILSASTILVGTPLLEMVTLLMIFPYVKESKKTRHGWLLGMLLGGGSLFLITLLCLLVLGSDLTALNAYPSYRIGQKINIAGFLEGLEIIVAIIWMITIFFKLVVLYYASSIGIAQFLKMDDHRPLLLPLGIGMVVLSIVAYPDVAYFETFVGEIWLSYALTHGLFLPFLLWIGLVIKKKRKEKKTT</sequence>
<dbReference type="KEGG" id="hmn:HM131_02940"/>
<feature type="transmembrane region" description="Helical" evidence="8">
    <location>
        <begin position="44"/>
        <end position="62"/>
    </location>
</feature>